<dbReference type="EMBL" id="BMAT01011935">
    <property type="protein sequence ID" value="GFR82207.1"/>
    <property type="molecule type" value="Genomic_DNA"/>
</dbReference>
<feature type="region of interest" description="Disordered" evidence="17">
    <location>
        <begin position="522"/>
        <end position="570"/>
    </location>
</feature>
<dbReference type="InterPro" id="IPR003347">
    <property type="entry name" value="JmjC_dom"/>
</dbReference>
<dbReference type="SMART" id="SM00545">
    <property type="entry name" value="JmjN"/>
    <property type="match status" value="1"/>
</dbReference>
<dbReference type="InterPro" id="IPR011011">
    <property type="entry name" value="Znf_FYVE_PHD"/>
</dbReference>
<evidence type="ECO:0000256" key="13">
    <source>
        <dbReference type="ARBA" id="ARBA00023015"/>
    </source>
</evidence>
<keyword evidence="10" id="KW-0223">Dioxygenase</keyword>
<feature type="compositionally biased region" description="Basic and acidic residues" evidence="17">
    <location>
        <begin position="375"/>
        <end position="404"/>
    </location>
</feature>
<name>A0AAV4G928_9GAST</name>
<dbReference type="GO" id="GO:0005634">
    <property type="term" value="C:nucleus"/>
    <property type="evidence" value="ECO:0007669"/>
    <property type="project" value="UniProtKB-SubCell"/>
</dbReference>
<keyword evidence="21" id="KW-1185">Reference proteome</keyword>
<gene>
    <name evidence="20" type="ORF">ElyMa_005943700</name>
</gene>
<dbReference type="SMART" id="SM00558">
    <property type="entry name" value="JmjC"/>
    <property type="match status" value="1"/>
</dbReference>
<dbReference type="InterPro" id="IPR019787">
    <property type="entry name" value="Znf_PHD-finger"/>
</dbReference>
<evidence type="ECO:0000256" key="9">
    <source>
        <dbReference type="ARBA" id="ARBA00022853"/>
    </source>
</evidence>
<dbReference type="GO" id="GO:0051864">
    <property type="term" value="F:histone H3K36 demethylase activity"/>
    <property type="evidence" value="ECO:0007669"/>
    <property type="project" value="TreeGrafter"/>
</dbReference>
<keyword evidence="12" id="KW-0408">Iron</keyword>
<comment type="caution">
    <text evidence="20">The sequence shown here is derived from an EMBL/GenBank/DDBJ whole genome shotgun (WGS) entry which is preliminary data.</text>
</comment>
<dbReference type="Pfam" id="PF18104">
    <property type="entry name" value="Tudor_2"/>
    <property type="match status" value="1"/>
</dbReference>
<dbReference type="Gene3D" id="2.30.30.140">
    <property type="match status" value="1"/>
</dbReference>
<evidence type="ECO:0000256" key="15">
    <source>
        <dbReference type="ARBA" id="ARBA00023242"/>
    </source>
</evidence>
<keyword evidence="5" id="KW-0479">Metal-binding</keyword>
<reference evidence="20 21" key="1">
    <citation type="journal article" date="2021" name="Elife">
        <title>Chloroplast acquisition without the gene transfer in kleptoplastic sea slugs, Plakobranchus ocellatus.</title>
        <authorList>
            <person name="Maeda T."/>
            <person name="Takahashi S."/>
            <person name="Yoshida T."/>
            <person name="Shimamura S."/>
            <person name="Takaki Y."/>
            <person name="Nagai Y."/>
            <person name="Toyoda A."/>
            <person name="Suzuki Y."/>
            <person name="Arimoto A."/>
            <person name="Ishii H."/>
            <person name="Satoh N."/>
            <person name="Nishiyama T."/>
            <person name="Hasebe M."/>
            <person name="Maruyama T."/>
            <person name="Minagawa J."/>
            <person name="Obokata J."/>
            <person name="Shigenobu S."/>
        </authorList>
    </citation>
    <scope>NUCLEOTIDE SEQUENCE [LARGE SCALE GENOMIC DNA]</scope>
</reference>
<evidence type="ECO:0000256" key="6">
    <source>
        <dbReference type="ARBA" id="ARBA00022737"/>
    </source>
</evidence>
<feature type="compositionally biased region" description="Basic residues" evidence="17">
    <location>
        <begin position="424"/>
        <end position="433"/>
    </location>
</feature>
<evidence type="ECO:0000259" key="18">
    <source>
        <dbReference type="PROSITE" id="PS51183"/>
    </source>
</evidence>
<dbReference type="GO" id="GO:0008270">
    <property type="term" value="F:zinc ion binding"/>
    <property type="evidence" value="ECO:0007669"/>
    <property type="project" value="UniProtKB-KW"/>
</dbReference>
<keyword evidence="9" id="KW-0156">Chromatin regulator</keyword>
<dbReference type="GO" id="GO:0140684">
    <property type="term" value="F:histone H3K9me2/H3K9me3 demethylase activity"/>
    <property type="evidence" value="ECO:0007669"/>
    <property type="project" value="UniProtKB-EC"/>
</dbReference>
<keyword evidence="7" id="KW-0863">Zinc-finger</keyword>
<evidence type="ECO:0000256" key="11">
    <source>
        <dbReference type="ARBA" id="ARBA00023002"/>
    </source>
</evidence>
<feature type="compositionally biased region" description="Polar residues" evidence="17">
    <location>
        <begin position="551"/>
        <end position="560"/>
    </location>
</feature>
<evidence type="ECO:0000256" key="8">
    <source>
        <dbReference type="ARBA" id="ARBA00022833"/>
    </source>
</evidence>
<dbReference type="Pfam" id="PF13831">
    <property type="entry name" value="PHD_2"/>
    <property type="match status" value="1"/>
</dbReference>
<evidence type="ECO:0000256" key="10">
    <source>
        <dbReference type="ARBA" id="ARBA00022964"/>
    </source>
</evidence>
<feature type="region of interest" description="Disordered" evidence="17">
    <location>
        <begin position="329"/>
        <end position="455"/>
    </location>
</feature>
<dbReference type="SUPFAM" id="SSF57903">
    <property type="entry name" value="FYVE/PHD zinc finger"/>
    <property type="match status" value="1"/>
</dbReference>
<dbReference type="Gene3D" id="2.60.120.650">
    <property type="entry name" value="Cupin"/>
    <property type="match status" value="1"/>
</dbReference>
<protein>
    <recommendedName>
        <fullName evidence="4">[histone H3]-trimethyl-L-lysine(9) demethylase</fullName>
        <ecNumber evidence="4">1.14.11.66</ecNumber>
    </recommendedName>
</protein>
<feature type="compositionally biased region" description="Basic and acidic residues" evidence="17">
    <location>
        <begin position="329"/>
        <end position="343"/>
    </location>
</feature>
<keyword evidence="15" id="KW-0539">Nucleus</keyword>
<dbReference type="PROSITE" id="PS51184">
    <property type="entry name" value="JMJC"/>
    <property type="match status" value="1"/>
</dbReference>
<evidence type="ECO:0000313" key="20">
    <source>
        <dbReference type="EMBL" id="GFR82207.1"/>
    </source>
</evidence>
<evidence type="ECO:0000256" key="1">
    <source>
        <dbReference type="ARBA" id="ARBA00001954"/>
    </source>
</evidence>
<dbReference type="InterPro" id="IPR003349">
    <property type="entry name" value="JmjN"/>
</dbReference>
<dbReference type="GO" id="GO:0000785">
    <property type="term" value="C:chromatin"/>
    <property type="evidence" value="ECO:0007669"/>
    <property type="project" value="TreeGrafter"/>
</dbReference>
<dbReference type="SUPFAM" id="SSF51197">
    <property type="entry name" value="Clavaminate synthase-like"/>
    <property type="match status" value="1"/>
</dbReference>
<dbReference type="Pfam" id="PF02375">
    <property type="entry name" value="JmjN"/>
    <property type="match status" value="1"/>
</dbReference>
<evidence type="ECO:0000256" key="16">
    <source>
        <dbReference type="ARBA" id="ARBA00049349"/>
    </source>
</evidence>
<dbReference type="PROSITE" id="PS51183">
    <property type="entry name" value="JMJN"/>
    <property type="match status" value="1"/>
</dbReference>
<keyword evidence="13" id="KW-0805">Transcription regulation</keyword>
<dbReference type="SUPFAM" id="SSF63748">
    <property type="entry name" value="Tudor/PWWP/MBT"/>
    <property type="match status" value="1"/>
</dbReference>
<comment type="subcellular location">
    <subcellularLocation>
        <location evidence="2">Nucleus</location>
    </subcellularLocation>
</comment>
<dbReference type="Pfam" id="PF02373">
    <property type="entry name" value="JmjC"/>
    <property type="match status" value="1"/>
</dbReference>
<dbReference type="FunFam" id="2.60.120.650:FF:000048">
    <property type="entry name" value="Lysine-specific demethylase 4A"/>
    <property type="match status" value="1"/>
</dbReference>
<keyword evidence="6" id="KW-0677">Repeat</keyword>
<feature type="domain" description="JmjC" evidence="19">
    <location>
        <begin position="136"/>
        <end position="302"/>
    </location>
</feature>
<comment type="cofactor">
    <cofactor evidence="1">
        <name>Fe(2+)</name>
        <dbReference type="ChEBI" id="CHEBI:29033"/>
    </cofactor>
</comment>
<evidence type="ECO:0000256" key="17">
    <source>
        <dbReference type="SAM" id="MobiDB-lite"/>
    </source>
</evidence>
<dbReference type="PANTHER" id="PTHR10694">
    <property type="entry name" value="LYSINE-SPECIFIC DEMETHYLASE"/>
    <property type="match status" value="1"/>
</dbReference>
<feature type="compositionally biased region" description="Basic and acidic residues" evidence="17">
    <location>
        <begin position="531"/>
        <end position="550"/>
    </location>
</feature>
<comment type="catalytic activity">
    <reaction evidence="16">
        <text>N(6),N(6),N(6)-trimethyl-L-lysyl(9)-[histone H3] + 2 2-oxoglutarate + 2 O2 = N(6)-methyl-L-lysyl(9)-[histone H3] + 2 formaldehyde + 2 succinate + 2 CO2</text>
        <dbReference type="Rhea" id="RHEA:60200"/>
        <dbReference type="Rhea" id="RHEA-COMP:15538"/>
        <dbReference type="Rhea" id="RHEA-COMP:15542"/>
        <dbReference type="ChEBI" id="CHEBI:15379"/>
        <dbReference type="ChEBI" id="CHEBI:16526"/>
        <dbReference type="ChEBI" id="CHEBI:16810"/>
        <dbReference type="ChEBI" id="CHEBI:16842"/>
        <dbReference type="ChEBI" id="CHEBI:30031"/>
        <dbReference type="ChEBI" id="CHEBI:61929"/>
        <dbReference type="ChEBI" id="CHEBI:61961"/>
        <dbReference type="EC" id="1.14.11.66"/>
    </reaction>
</comment>
<keyword evidence="11" id="KW-0560">Oxidoreductase</keyword>
<evidence type="ECO:0000256" key="7">
    <source>
        <dbReference type="ARBA" id="ARBA00022771"/>
    </source>
</evidence>
<evidence type="ECO:0000313" key="21">
    <source>
        <dbReference type="Proteomes" id="UP000762676"/>
    </source>
</evidence>
<dbReference type="InterPro" id="IPR040477">
    <property type="entry name" value="KDM4-like_Tudor"/>
</dbReference>
<proteinExistence type="inferred from homology"/>
<dbReference type="Proteomes" id="UP000762676">
    <property type="component" value="Unassembled WGS sequence"/>
</dbReference>
<evidence type="ECO:0000256" key="12">
    <source>
        <dbReference type="ARBA" id="ARBA00023004"/>
    </source>
</evidence>
<evidence type="ECO:0000256" key="3">
    <source>
        <dbReference type="ARBA" id="ARBA00009711"/>
    </source>
</evidence>
<evidence type="ECO:0000256" key="5">
    <source>
        <dbReference type="ARBA" id="ARBA00022723"/>
    </source>
</evidence>
<evidence type="ECO:0000259" key="19">
    <source>
        <dbReference type="PROSITE" id="PS51184"/>
    </source>
</evidence>
<evidence type="ECO:0000256" key="2">
    <source>
        <dbReference type="ARBA" id="ARBA00004123"/>
    </source>
</evidence>
<dbReference type="GO" id="GO:0010468">
    <property type="term" value="P:regulation of gene expression"/>
    <property type="evidence" value="ECO:0007669"/>
    <property type="project" value="TreeGrafter"/>
</dbReference>
<sequence>MAEGPERIMVFRPTYEEFKDFKKYIAYMESVGAHKMGVAKVIPPKEWVPRKSGYDNLDLMIPSPIEQVVTGQQGLYTQINVQKKPMHVKEFEELANSPRYRTPPHFDYEDLERKYWKNVTFSAPIYGADISGSITDDDQDSWNINRLGTILDHVKDDYGIQIEGVCTAYLYFGMWKTTFAWHTEDMDLYSINYLHYGAPKSWYAIPPEHGQRLERLAQGFFPTNFSECPAFLRHKMSLISPFILKKYSIPVNKITQEAGDIMITFPYGYHAGFNHGFNCAESTNFATHRWIEYGKRCLQCVCRNDGVKISMDVFVKKYQPERYELWKAGKDIASHPEGHRDGNRQPNRPRKTIEANSSGTAHSRRHPLKSAFNKKCQDKTDEGKDDNFKKSKTKAQENKEDGVKKAKKKQKEMSKDKQDSTSSPKKKAKKKKKSEGEDETDGLSSPCKKVKLGTLATSPKFSFMTECQRQKLTEYLKGPRKAEDEEKKKMDPGYMSAFQEAFMKTLLPENDDSKERSKIWNKIQHSQTLSKTEDFDNGKRVELTPEKNREPSSTAGQQLENIERSMSPPLLPLSWTEKSLVKDESPAGSKFTACDASTQLAINTSLLTPDTSVQQQAELSPPCLSPYGLLGQSGREHFSPPVLTPNNTPVKVEVKQGLPKNTTMSGSGVMRVLSTHPQQSQLTGQGQPPGLKQSLVTSFNAEGKFQNHATPERPLQPFYEVVKYEKANNKHAPKVLPKFPNLTAKSEMRPPELVRVNQGITCGGTVLCTDSAALPVTGTHDSSSQTCQRSGVFKLQDQSPVCFNQTSHTGPPASNDNASTYSIVSFPTSLCNTATKTKPVLAQQKLTIQHVGHTHTLAPQGSGSSSNPLGLQGVQYFNVMPQLLGKPTSNGIQKQTVSNGAITTTTSNVTMCRPPLCLARPAATPSVITTTSKSPGTLMTYQKMRSVKSSSKAKQSLSQRVVSPVEKDPRIIVVDGHGQVVNSNFVRSNAQFQTLQPAQVLASTQIPGNSTPGVVMSLNPKATAQTPGGIGRLNAGPLLAQQLQQQNQYCVTVANSLSQGQGMREQNLVMQQVPRETQRHQVSVCPVRSQALTNQQTQDLCTMAQAQASDTGAAVIKRSTPQNGNFQVSNNSYRTKQSPMQAGVVYLPQGPVQGSCVAPSTAVHISNVAQPKSSHLTKSILQGECSLSAGALMSQNSTISPRCISPPSLECVHNAETRQVWSRPPSLSPKPAEHQSMSLLSPVTGCAAQSTSSSEVSKLSIVSSDTKPGLFQSNLPAVVSDNTEVLVLEGSPSKDGRGKAPVVTPSLHHPAVQESLAKLIVSGDLRRYPELFQQQPTQVSSPIQSGNTDALVSPTAKKVEVVVYPVTKDRKKDLSRKAVIGQSQVQCIQNPFNTPTTKVSKKAAVCPPLKVDKPWASCVNSLWQHLPYNHEAVVEYNKTVASKPPYCSVCSLFQVQGVATGQPGGESSGDVEQPQCSLPLIPETSFALCAKSSQSSGQVCAYPRLDQAGRSSLLHCSKCAVCVHASCYGEQEATLPAQWICAACRDGDEEVAGKDCVTQGPPLQGEHVHVRWTDGRLHGAIFQKMTVQDVYKVEFEDGSQHQVHRVELYSQDEEIPKVIKNRIRQQTASLIQRMTNWKPGNLPVSYSETARLTAD</sequence>
<keyword evidence="14" id="KW-0804">Transcription</keyword>
<feature type="domain" description="JmjN" evidence="18">
    <location>
        <begin position="8"/>
        <end position="50"/>
    </location>
</feature>
<comment type="similarity">
    <text evidence="3">Belongs to the JHDM3 histone demethylase family.</text>
</comment>
<organism evidence="20 21">
    <name type="scientific">Elysia marginata</name>
    <dbReference type="NCBI Taxonomy" id="1093978"/>
    <lineage>
        <taxon>Eukaryota</taxon>
        <taxon>Metazoa</taxon>
        <taxon>Spiralia</taxon>
        <taxon>Lophotrochozoa</taxon>
        <taxon>Mollusca</taxon>
        <taxon>Gastropoda</taxon>
        <taxon>Heterobranchia</taxon>
        <taxon>Euthyneura</taxon>
        <taxon>Panpulmonata</taxon>
        <taxon>Sacoglossa</taxon>
        <taxon>Placobranchoidea</taxon>
        <taxon>Plakobranchidae</taxon>
        <taxon>Elysia</taxon>
    </lineage>
</organism>
<evidence type="ECO:0000256" key="14">
    <source>
        <dbReference type="ARBA" id="ARBA00023163"/>
    </source>
</evidence>
<keyword evidence="8" id="KW-0862">Zinc</keyword>
<dbReference type="PANTHER" id="PTHR10694:SF129">
    <property type="entry name" value="LYSINE-SPECIFIC DEMETHYLASE 4B-RELATED"/>
    <property type="match status" value="1"/>
</dbReference>
<accession>A0AAV4G928</accession>
<evidence type="ECO:0000256" key="4">
    <source>
        <dbReference type="ARBA" id="ARBA00012900"/>
    </source>
</evidence>
<dbReference type="EC" id="1.14.11.66" evidence="4"/>